<name>A0A979FIQ0_HYAAZ</name>
<evidence type="ECO:0000313" key="2">
    <source>
        <dbReference type="RefSeq" id="XP_047736442.1"/>
    </source>
</evidence>
<dbReference type="RefSeq" id="XP_047736442.1">
    <property type="nucleotide sequence ID" value="XM_047880486.1"/>
</dbReference>
<dbReference type="InterPro" id="IPR010281">
    <property type="entry name" value="DUF885"/>
</dbReference>
<reference evidence="2" key="1">
    <citation type="submission" date="2025-08" db="UniProtKB">
        <authorList>
            <consortium name="RefSeq"/>
        </authorList>
    </citation>
    <scope>IDENTIFICATION</scope>
    <source>
        <tissue evidence="2">Whole organism</tissue>
    </source>
</reference>
<dbReference type="OrthoDB" id="5959877at2759"/>
<organism evidence="1 2">
    <name type="scientific">Hyalella azteca</name>
    <name type="common">Amphipod</name>
    <dbReference type="NCBI Taxonomy" id="294128"/>
    <lineage>
        <taxon>Eukaryota</taxon>
        <taxon>Metazoa</taxon>
        <taxon>Ecdysozoa</taxon>
        <taxon>Arthropoda</taxon>
        <taxon>Crustacea</taxon>
        <taxon>Multicrustacea</taxon>
        <taxon>Malacostraca</taxon>
        <taxon>Eumalacostraca</taxon>
        <taxon>Peracarida</taxon>
        <taxon>Amphipoda</taxon>
        <taxon>Senticaudata</taxon>
        <taxon>Talitrida</taxon>
        <taxon>Talitroidea</taxon>
        <taxon>Hyalellidae</taxon>
        <taxon>Hyalella</taxon>
    </lineage>
</organism>
<gene>
    <name evidence="2" type="primary">LOC125177893</name>
</gene>
<dbReference type="KEGG" id="hazt:125177893"/>
<dbReference type="GeneID" id="125177893"/>
<evidence type="ECO:0000313" key="1">
    <source>
        <dbReference type="Proteomes" id="UP000694843"/>
    </source>
</evidence>
<proteinExistence type="predicted"/>
<dbReference type="Proteomes" id="UP000694843">
    <property type="component" value="Unplaced"/>
</dbReference>
<dbReference type="PANTHER" id="PTHR33361:SF2">
    <property type="entry name" value="DUF885 DOMAIN-CONTAINING PROTEIN"/>
    <property type="match status" value="1"/>
</dbReference>
<dbReference type="AlphaFoldDB" id="A0A979FIQ0"/>
<accession>A0A979FIQ0</accession>
<sequence length="124" mass="13827">MPSSLLTYPTSGVPWRTGTTDTLLQGMHALGWTRQEAVDYILQYTAQSALEAENEVDRYITWPGQALAYKSGQLQISSFRSSAEQQLGSEFDIKDFHDVILDSLGPMSVVEEEVNEWIASTLNP</sequence>
<keyword evidence="1" id="KW-1185">Reference proteome</keyword>
<dbReference type="PANTHER" id="PTHR33361">
    <property type="entry name" value="GLR0591 PROTEIN"/>
    <property type="match status" value="1"/>
</dbReference>
<protein>
    <submittedName>
        <fullName evidence="2">Uncharacterized protein LOC125177893</fullName>
    </submittedName>
</protein>
<dbReference type="OMA" id="WRTGTTD"/>
<dbReference type="Pfam" id="PF05960">
    <property type="entry name" value="DUF885"/>
    <property type="match status" value="1"/>
</dbReference>